<comment type="caution">
    <text evidence="1">The sequence shown here is derived from an EMBL/GenBank/DDBJ whole genome shotgun (WGS) entry which is preliminary data.</text>
</comment>
<reference evidence="1" key="1">
    <citation type="journal article" date="2023" name="G3 (Bethesda)">
        <title>A reference genome for the long-term kleptoplast-retaining sea slug Elysia crispata morphotype clarki.</title>
        <authorList>
            <person name="Eastman K.E."/>
            <person name="Pendleton A.L."/>
            <person name="Shaikh M.A."/>
            <person name="Suttiyut T."/>
            <person name="Ogas R."/>
            <person name="Tomko P."/>
            <person name="Gavelis G."/>
            <person name="Widhalm J.R."/>
            <person name="Wisecaver J.H."/>
        </authorList>
    </citation>
    <scope>NUCLEOTIDE SEQUENCE</scope>
    <source>
        <strain evidence="1">ECLA1</strain>
    </source>
</reference>
<dbReference type="EMBL" id="JAWDGP010007472">
    <property type="protein sequence ID" value="KAK3716576.1"/>
    <property type="molecule type" value="Genomic_DNA"/>
</dbReference>
<dbReference type="Proteomes" id="UP001283361">
    <property type="component" value="Unassembled WGS sequence"/>
</dbReference>
<gene>
    <name evidence="1" type="ORF">RRG08_039371</name>
</gene>
<protein>
    <submittedName>
        <fullName evidence="1">Uncharacterized protein</fullName>
    </submittedName>
</protein>
<sequence length="124" mass="14159">MTIIALKPVKDVSVDAQIITAITVIERNSCFFEAVIATAAAHEPHIEINIWSKPLRIVLVEYYNLVMQILLSRFAMRRFHACSRSHLMLNFRNVTAGYHVTQWTTTSYTGYTITGPVLEIPLMY</sequence>
<accession>A0AAE0XV52</accession>
<evidence type="ECO:0000313" key="1">
    <source>
        <dbReference type="EMBL" id="KAK3716576.1"/>
    </source>
</evidence>
<name>A0AAE0XV52_9GAST</name>
<dbReference type="AlphaFoldDB" id="A0AAE0XV52"/>
<proteinExistence type="predicted"/>
<organism evidence="1 2">
    <name type="scientific">Elysia crispata</name>
    <name type="common">lettuce slug</name>
    <dbReference type="NCBI Taxonomy" id="231223"/>
    <lineage>
        <taxon>Eukaryota</taxon>
        <taxon>Metazoa</taxon>
        <taxon>Spiralia</taxon>
        <taxon>Lophotrochozoa</taxon>
        <taxon>Mollusca</taxon>
        <taxon>Gastropoda</taxon>
        <taxon>Heterobranchia</taxon>
        <taxon>Euthyneura</taxon>
        <taxon>Panpulmonata</taxon>
        <taxon>Sacoglossa</taxon>
        <taxon>Placobranchoidea</taxon>
        <taxon>Plakobranchidae</taxon>
        <taxon>Elysia</taxon>
    </lineage>
</organism>
<keyword evidence="2" id="KW-1185">Reference proteome</keyword>
<evidence type="ECO:0000313" key="2">
    <source>
        <dbReference type="Proteomes" id="UP001283361"/>
    </source>
</evidence>